<dbReference type="EMBL" id="CP063362">
    <property type="protein sequence ID" value="QRG08449.1"/>
    <property type="molecule type" value="Genomic_DNA"/>
</dbReference>
<feature type="signal peptide" evidence="2">
    <location>
        <begin position="1"/>
        <end position="20"/>
    </location>
</feature>
<proteinExistence type="predicted"/>
<evidence type="ECO:0000313" key="3">
    <source>
        <dbReference type="EMBL" id="QRG08449.1"/>
    </source>
</evidence>
<reference evidence="3 4" key="1">
    <citation type="submission" date="2020-10" db="EMBL/GenBank/DDBJ databases">
        <title>Degradation of 1,4-Dioxane by Xanthobacter sp. YN2, via a Novel Group-2 Soluble Di-Iron Monooxygenase.</title>
        <authorList>
            <person name="Ma F."/>
            <person name="Wang Y."/>
            <person name="Yang J."/>
            <person name="Guo H."/>
            <person name="Su D."/>
            <person name="Yu L."/>
        </authorList>
    </citation>
    <scope>NUCLEOTIDE SEQUENCE [LARGE SCALE GENOMIC DNA]</scope>
    <source>
        <strain evidence="3 4">YN2</strain>
    </source>
</reference>
<sequence length="83" mass="8860">MRYALLAAISAALLSTTAFAQESAPQPQRQHQRSYAPVAAPSSPANRAFPQGTIDREQGTPSSSLTEEDRLFLMQGDRGLGNG</sequence>
<feature type="chain" id="PRO_5036869854" evidence="2">
    <location>
        <begin position="21"/>
        <end position="83"/>
    </location>
</feature>
<name>A0A974PSA7_9HYPH</name>
<keyword evidence="4" id="KW-1185">Reference proteome</keyword>
<gene>
    <name evidence="3" type="ORF">EZH22_09240</name>
</gene>
<organism evidence="3 4">
    <name type="scientific">Xanthobacter dioxanivorans</name>
    <dbReference type="NCBI Taxonomy" id="2528964"/>
    <lineage>
        <taxon>Bacteria</taxon>
        <taxon>Pseudomonadati</taxon>
        <taxon>Pseudomonadota</taxon>
        <taxon>Alphaproteobacteria</taxon>
        <taxon>Hyphomicrobiales</taxon>
        <taxon>Xanthobacteraceae</taxon>
        <taxon>Xanthobacter</taxon>
    </lineage>
</organism>
<dbReference type="Proteomes" id="UP000596427">
    <property type="component" value="Chromosome"/>
</dbReference>
<accession>A0A974PSA7</accession>
<dbReference type="KEGG" id="xdi:EZH22_09240"/>
<feature type="region of interest" description="Disordered" evidence="1">
    <location>
        <begin position="20"/>
        <end position="83"/>
    </location>
</feature>
<evidence type="ECO:0000313" key="4">
    <source>
        <dbReference type="Proteomes" id="UP000596427"/>
    </source>
</evidence>
<keyword evidence="2" id="KW-0732">Signal</keyword>
<evidence type="ECO:0000256" key="1">
    <source>
        <dbReference type="SAM" id="MobiDB-lite"/>
    </source>
</evidence>
<dbReference type="RefSeq" id="WP_203195357.1">
    <property type="nucleotide sequence ID" value="NZ_CP063362.1"/>
</dbReference>
<feature type="compositionally biased region" description="Low complexity" evidence="1">
    <location>
        <begin position="34"/>
        <end position="45"/>
    </location>
</feature>
<protein>
    <submittedName>
        <fullName evidence="3">Uncharacterized protein</fullName>
    </submittedName>
</protein>
<dbReference type="AlphaFoldDB" id="A0A974PSA7"/>
<evidence type="ECO:0000256" key="2">
    <source>
        <dbReference type="SAM" id="SignalP"/>
    </source>
</evidence>